<evidence type="ECO:0000313" key="2">
    <source>
        <dbReference type="Proteomes" id="UP001343724"/>
    </source>
</evidence>
<dbReference type="EMBL" id="JAYMFH010000001">
    <property type="protein sequence ID" value="MEC4294020.1"/>
    <property type="molecule type" value="Genomic_DNA"/>
</dbReference>
<organism evidence="1 2">
    <name type="scientific">Adlercreutzia shanghongiae</name>
    <dbReference type="NCBI Taxonomy" id="3111773"/>
    <lineage>
        <taxon>Bacteria</taxon>
        <taxon>Bacillati</taxon>
        <taxon>Actinomycetota</taxon>
        <taxon>Coriobacteriia</taxon>
        <taxon>Eggerthellales</taxon>
        <taxon>Eggerthellaceae</taxon>
        <taxon>Adlercreutzia</taxon>
    </lineage>
</organism>
<proteinExistence type="predicted"/>
<evidence type="ECO:0000313" key="1">
    <source>
        <dbReference type="EMBL" id="MEC4294020.1"/>
    </source>
</evidence>
<reference evidence="1 2" key="1">
    <citation type="submission" date="2024-01" db="EMBL/GenBank/DDBJ databases">
        <title>novel species in genus Adlercreutzia.</title>
        <authorList>
            <person name="Liu X."/>
        </authorList>
    </citation>
    <scope>NUCLEOTIDE SEQUENCE [LARGE SCALE GENOMIC DNA]</scope>
    <source>
        <strain evidence="1 2">R22</strain>
    </source>
</reference>
<dbReference type="Proteomes" id="UP001343724">
    <property type="component" value="Unassembled WGS sequence"/>
</dbReference>
<protein>
    <submittedName>
        <fullName evidence="1">Uncharacterized protein</fullName>
    </submittedName>
</protein>
<dbReference type="RefSeq" id="WP_326454260.1">
    <property type="nucleotide sequence ID" value="NZ_JAYMFH010000001.1"/>
</dbReference>
<accession>A0ABU6IWE5</accession>
<name>A0ABU6IWE5_9ACTN</name>
<sequence length="68" mass="7232">MAVTELGKFIDEPRCFIVIVKQKITCAQAQKLGSVLGAAGFQGDFLSGATADILWKSKNEKPDFGGEG</sequence>
<keyword evidence="2" id="KW-1185">Reference proteome</keyword>
<gene>
    <name evidence="1" type="ORF">VJ920_01685</name>
</gene>
<comment type="caution">
    <text evidence="1">The sequence shown here is derived from an EMBL/GenBank/DDBJ whole genome shotgun (WGS) entry which is preliminary data.</text>
</comment>